<evidence type="ECO:0000313" key="2">
    <source>
        <dbReference type="Proteomes" id="UP001501729"/>
    </source>
</evidence>
<reference evidence="1 2" key="1">
    <citation type="journal article" date="2019" name="Int. J. Syst. Evol. Microbiol.">
        <title>The Global Catalogue of Microorganisms (GCM) 10K type strain sequencing project: providing services to taxonomists for standard genome sequencing and annotation.</title>
        <authorList>
            <consortium name="The Broad Institute Genomics Platform"/>
            <consortium name="The Broad Institute Genome Sequencing Center for Infectious Disease"/>
            <person name="Wu L."/>
            <person name="Ma J."/>
        </authorList>
    </citation>
    <scope>NUCLEOTIDE SEQUENCE [LARGE SCALE GENOMIC DNA]</scope>
    <source>
        <strain evidence="1 2">JCM 17504</strain>
    </source>
</reference>
<comment type="caution">
    <text evidence="1">The sequence shown here is derived from an EMBL/GenBank/DDBJ whole genome shotgun (WGS) entry which is preliminary data.</text>
</comment>
<accession>A0AAV3UPE0</accession>
<name>A0AAV3UPE0_9EURY</name>
<sequence length="64" mass="7406">MLLFRELKTLYDLDEFGTSNPAVVEILLYAAILTLLVNRELLDLVIECADEEAVFPPECWVYDR</sequence>
<proteinExistence type="predicted"/>
<gene>
    <name evidence="1" type="ORF">GCM10025751_48610</name>
</gene>
<evidence type="ECO:0000313" key="1">
    <source>
        <dbReference type="EMBL" id="GAA5061958.1"/>
    </source>
</evidence>
<protein>
    <recommendedName>
        <fullName evidence="3">Transposase</fullName>
    </recommendedName>
</protein>
<dbReference type="Proteomes" id="UP001501729">
    <property type="component" value="Unassembled WGS sequence"/>
</dbReference>
<dbReference type="EMBL" id="BAABKX010000022">
    <property type="protein sequence ID" value="GAA5061958.1"/>
    <property type="molecule type" value="Genomic_DNA"/>
</dbReference>
<organism evidence="1 2">
    <name type="scientific">Haladaptatus pallidirubidus</name>
    <dbReference type="NCBI Taxonomy" id="1008152"/>
    <lineage>
        <taxon>Archaea</taxon>
        <taxon>Methanobacteriati</taxon>
        <taxon>Methanobacteriota</taxon>
        <taxon>Stenosarchaea group</taxon>
        <taxon>Halobacteria</taxon>
        <taxon>Halobacteriales</taxon>
        <taxon>Haladaptataceae</taxon>
        <taxon>Haladaptatus</taxon>
    </lineage>
</organism>
<keyword evidence="2" id="KW-1185">Reference proteome</keyword>
<dbReference type="AlphaFoldDB" id="A0AAV3UPE0"/>
<evidence type="ECO:0008006" key="3">
    <source>
        <dbReference type="Google" id="ProtNLM"/>
    </source>
</evidence>